<evidence type="ECO:0000313" key="2">
    <source>
        <dbReference type="Proteomes" id="UP000561459"/>
    </source>
</evidence>
<keyword evidence="2" id="KW-1185">Reference proteome</keyword>
<gene>
    <name evidence="1" type="ORF">GGR39_001921</name>
</gene>
<dbReference type="RefSeq" id="WP_183616921.1">
    <property type="nucleotide sequence ID" value="NZ_JACIDY010000004.1"/>
</dbReference>
<comment type="caution">
    <text evidence="1">The sequence shown here is derived from an EMBL/GenBank/DDBJ whole genome shotgun (WGS) entry which is preliminary data.</text>
</comment>
<dbReference type="EMBL" id="JACIDY010000004">
    <property type="protein sequence ID" value="MBB3940264.1"/>
    <property type="molecule type" value="Genomic_DNA"/>
</dbReference>
<dbReference type="Proteomes" id="UP000561459">
    <property type="component" value="Unassembled WGS sequence"/>
</dbReference>
<name>A0A7W6BYH6_9SPHN</name>
<protein>
    <submittedName>
        <fullName evidence="1">Uncharacterized protein</fullName>
    </submittedName>
</protein>
<sequence>MSRLFETIGVAEEQSKKAEYRRHQYQEIFEDGSKANGPSSDESWARFHFARKGQA</sequence>
<proteinExistence type="predicted"/>
<organism evidence="1 2">
    <name type="scientific">Novosphingobium fluoreni</name>
    <dbReference type="NCBI Taxonomy" id="1391222"/>
    <lineage>
        <taxon>Bacteria</taxon>
        <taxon>Pseudomonadati</taxon>
        <taxon>Pseudomonadota</taxon>
        <taxon>Alphaproteobacteria</taxon>
        <taxon>Sphingomonadales</taxon>
        <taxon>Sphingomonadaceae</taxon>
        <taxon>Novosphingobium</taxon>
    </lineage>
</organism>
<reference evidence="1 2" key="1">
    <citation type="submission" date="2020-08" db="EMBL/GenBank/DDBJ databases">
        <title>Genomic Encyclopedia of Type Strains, Phase IV (KMG-IV): sequencing the most valuable type-strain genomes for metagenomic binning, comparative biology and taxonomic classification.</title>
        <authorList>
            <person name="Goeker M."/>
        </authorList>
    </citation>
    <scope>NUCLEOTIDE SEQUENCE [LARGE SCALE GENOMIC DNA]</scope>
    <source>
        <strain evidence="1 2">DSM 27568</strain>
    </source>
</reference>
<accession>A0A7W6BYH6</accession>
<dbReference type="AlphaFoldDB" id="A0A7W6BYH6"/>
<evidence type="ECO:0000313" key="1">
    <source>
        <dbReference type="EMBL" id="MBB3940264.1"/>
    </source>
</evidence>